<dbReference type="AlphaFoldDB" id="A0A061DAP5"/>
<dbReference type="VEuPathDB" id="PiroplasmaDB:BBBOND_0402440"/>
<name>A0A061DAP5_BABBI</name>
<keyword evidence="2" id="KW-1185">Reference proteome</keyword>
<proteinExistence type="predicted"/>
<reference evidence="2" key="1">
    <citation type="journal article" date="2014" name="Nucleic Acids Res.">
        <title>The evolutionary dynamics of variant antigen genes in Babesia reveal a history of genomic innovation underlying host-parasite interaction.</title>
        <authorList>
            <person name="Jackson A.P."/>
            <person name="Otto T.D."/>
            <person name="Darby A."/>
            <person name="Ramaprasad A."/>
            <person name="Xia D."/>
            <person name="Echaide I.E."/>
            <person name="Farber M."/>
            <person name="Gahlot S."/>
            <person name="Gamble J."/>
            <person name="Gupta D."/>
            <person name="Gupta Y."/>
            <person name="Jackson L."/>
            <person name="Malandrin L."/>
            <person name="Malas T.B."/>
            <person name="Moussa E."/>
            <person name="Nair M."/>
            <person name="Reid A.J."/>
            <person name="Sanders M."/>
            <person name="Sharma J."/>
            <person name="Tracey A."/>
            <person name="Quail M.A."/>
            <person name="Weir W."/>
            <person name="Wastling J.M."/>
            <person name="Hall N."/>
            <person name="Willadsen P."/>
            <person name="Lingelbach K."/>
            <person name="Shiels B."/>
            <person name="Tait A."/>
            <person name="Berriman M."/>
            <person name="Allred D.R."/>
            <person name="Pain A."/>
        </authorList>
    </citation>
    <scope>NUCLEOTIDE SEQUENCE [LARGE SCALE GENOMIC DNA]</scope>
    <source>
        <strain evidence="2">Bond</strain>
    </source>
</reference>
<gene>
    <name evidence="1" type="ORF">BBBOND_0402440</name>
</gene>
<dbReference type="OrthoDB" id="365067at2759"/>
<dbReference type="Proteomes" id="UP000033188">
    <property type="component" value="Chromosome 4"/>
</dbReference>
<sequence length="138" mass="15722">MGRRASFAHMFTQVPKRTHLVIATIVVGIMTNYMGRKTIRKMQNANLAANMEKYRGDPPNWSCFYHAKQYREECSDYNILMGGDYIERICTNLEAKMRDCQKMLAKEIEGCRPYAMDAAIEVDNSQPWLVKSTGSGAA</sequence>
<accession>A0A061DAP5</accession>
<evidence type="ECO:0000313" key="2">
    <source>
        <dbReference type="Proteomes" id="UP000033188"/>
    </source>
</evidence>
<protein>
    <submittedName>
        <fullName evidence="1">Uncharacterized protein</fullName>
    </submittedName>
</protein>
<dbReference type="KEGG" id="bbig:BBBOND_0402440"/>
<dbReference type="EMBL" id="LK391710">
    <property type="protein sequence ID" value="CDR97756.1"/>
    <property type="molecule type" value="Genomic_DNA"/>
</dbReference>
<dbReference type="GeneID" id="24566297"/>
<organism evidence="1 2">
    <name type="scientific">Babesia bigemina</name>
    <dbReference type="NCBI Taxonomy" id="5866"/>
    <lineage>
        <taxon>Eukaryota</taxon>
        <taxon>Sar</taxon>
        <taxon>Alveolata</taxon>
        <taxon>Apicomplexa</taxon>
        <taxon>Aconoidasida</taxon>
        <taxon>Piroplasmida</taxon>
        <taxon>Babesiidae</taxon>
        <taxon>Babesia</taxon>
    </lineage>
</organism>
<dbReference type="OMA" id="ADWSCFY"/>
<dbReference type="RefSeq" id="XP_012769942.1">
    <property type="nucleotide sequence ID" value="XM_012914488.1"/>
</dbReference>
<evidence type="ECO:0000313" key="1">
    <source>
        <dbReference type="EMBL" id="CDR97756.1"/>
    </source>
</evidence>